<keyword evidence="3" id="KW-0028">Amino-acid biosynthesis</keyword>
<dbReference type="GO" id="GO:0009073">
    <property type="term" value="P:aromatic amino acid family biosynthetic process"/>
    <property type="evidence" value="ECO:0007669"/>
    <property type="project" value="UniProtKB-KW"/>
</dbReference>
<dbReference type="PANTHER" id="PTHR21089:SF1">
    <property type="entry name" value="BIFUNCTIONAL 3-DEHYDROQUINATE DEHYDRATASE_SHIKIMATE DEHYDROGENASE, CHLOROPLASTIC"/>
    <property type="match status" value="1"/>
</dbReference>
<evidence type="ECO:0000256" key="1">
    <source>
        <dbReference type="ARBA" id="ARBA00004871"/>
    </source>
</evidence>
<name>A0A1M6CQ21_9FLAO</name>
<proteinExistence type="predicted"/>
<dbReference type="GO" id="GO:0009423">
    <property type="term" value="P:chorismate biosynthetic process"/>
    <property type="evidence" value="ECO:0007669"/>
    <property type="project" value="TreeGrafter"/>
</dbReference>
<dbReference type="OrthoDB" id="9792692at2"/>
<dbReference type="SUPFAM" id="SSF51735">
    <property type="entry name" value="NAD(P)-binding Rossmann-fold domains"/>
    <property type="match status" value="1"/>
</dbReference>
<accession>A0A1M6CQ21</accession>
<keyword evidence="2" id="KW-0560">Oxidoreductase</keyword>
<dbReference type="InterPro" id="IPR036291">
    <property type="entry name" value="NAD(P)-bd_dom_sf"/>
</dbReference>
<sequence>MKKLGLLGKNISYSFSRSYFAEKFKNDGILNNFSYENFDIQSINEFSGILKNNPDLIGLNVTIPYKQDVIPLLNSLSDNAKEIGAVNTIKISPDGKLIGHNTDYFGFTESLKPLLKSYHKKALILGTGGAAKAIAYGLGQLEIEFVYVSRNRTSTTISYNDLSKEIFQEHQIIINCTPLGTFPNIENCPDIPYQYFTSNHIAYDLIYNPERTNFLTKAQTKGATIKNGYEMLVLQAEKAWQIWNS</sequence>
<evidence type="ECO:0000256" key="2">
    <source>
        <dbReference type="ARBA" id="ARBA00023002"/>
    </source>
</evidence>
<dbReference type="RefSeq" id="WP_073309216.1">
    <property type="nucleotide sequence ID" value="NZ_FQZI01000002.1"/>
</dbReference>
<dbReference type="InterPro" id="IPR046346">
    <property type="entry name" value="Aminoacid_DH-like_N_sf"/>
</dbReference>
<dbReference type="SUPFAM" id="SSF53223">
    <property type="entry name" value="Aminoacid dehydrogenase-like, N-terminal domain"/>
    <property type="match status" value="1"/>
</dbReference>
<dbReference type="EMBL" id="FQZI01000002">
    <property type="protein sequence ID" value="SHI62828.1"/>
    <property type="molecule type" value="Genomic_DNA"/>
</dbReference>
<dbReference type="GO" id="GO:0019632">
    <property type="term" value="P:shikimate metabolic process"/>
    <property type="evidence" value="ECO:0007669"/>
    <property type="project" value="TreeGrafter"/>
</dbReference>
<keyword evidence="6" id="KW-1185">Reference proteome</keyword>
<dbReference type="GO" id="GO:0005829">
    <property type="term" value="C:cytosol"/>
    <property type="evidence" value="ECO:0007669"/>
    <property type="project" value="TreeGrafter"/>
</dbReference>
<protein>
    <submittedName>
        <fullName evidence="5">Shikimate dehydrogenase</fullName>
    </submittedName>
</protein>
<keyword evidence="3" id="KW-0057">Aromatic amino acid biosynthesis</keyword>
<evidence type="ECO:0000313" key="5">
    <source>
        <dbReference type="EMBL" id="SHI62828.1"/>
    </source>
</evidence>
<dbReference type="Proteomes" id="UP000184488">
    <property type="component" value="Unassembled WGS sequence"/>
</dbReference>
<dbReference type="AlphaFoldDB" id="A0A1M6CQ21"/>
<dbReference type="Gene3D" id="3.40.50.720">
    <property type="entry name" value="NAD(P)-binding Rossmann-like Domain"/>
    <property type="match status" value="1"/>
</dbReference>
<gene>
    <name evidence="5" type="ORF">SAMN05444363_1025</name>
</gene>
<evidence type="ECO:0000259" key="4">
    <source>
        <dbReference type="Pfam" id="PF08501"/>
    </source>
</evidence>
<comment type="pathway">
    <text evidence="1">Metabolic intermediate biosynthesis; chorismate biosynthesis; chorismate from D-erythrose 4-phosphate and phosphoenolpyruvate: step 4/7.</text>
</comment>
<dbReference type="STRING" id="415425.SAMN05444363_1025"/>
<dbReference type="GO" id="GO:0050661">
    <property type="term" value="F:NADP binding"/>
    <property type="evidence" value="ECO:0007669"/>
    <property type="project" value="TreeGrafter"/>
</dbReference>
<dbReference type="InterPro" id="IPR022893">
    <property type="entry name" value="Shikimate_DH_fam"/>
</dbReference>
<dbReference type="Gene3D" id="3.40.50.10860">
    <property type="entry name" value="Leucine Dehydrogenase, chain A, domain 1"/>
    <property type="match status" value="1"/>
</dbReference>
<organism evidence="5 6">
    <name type="scientific">Flavobacterium terrae</name>
    <dbReference type="NCBI Taxonomy" id="415425"/>
    <lineage>
        <taxon>Bacteria</taxon>
        <taxon>Pseudomonadati</taxon>
        <taxon>Bacteroidota</taxon>
        <taxon>Flavobacteriia</taxon>
        <taxon>Flavobacteriales</taxon>
        <taxon>Flavobacteriaceae</taxon>
        <taxon>Flavobacterium</taxon>
    </lineage>
</organism>
<feature type="domain" description="Shikimate dehydrogenase substrate binding N-terminal" evidence="4">
    <location>
        <begin position="6"/>
        <end position="89"/>
    </location>
</feature>
<dbReference type="Pfam" id="PF08501">
    <property type="entry name" value="Shikimate_dh_N"/>
    <property type="match status" value="1"/>
</dbReference>
<dbReference type="GO" id="GO:0004764">
    <property type="term" value="F:shikimate 3-dehydrogenase (NADP+) activity"/>
    <property type="evidence" value="ECO:0007669"/>
    <property type="project" value="InterPro"/>
</dbReference>
<dbReference type="InterPro" id="IPR013708">
    <property type="entry name" value="Shikimate_DH-bd_N"/>
</dbReference>
<dbReference type="PANTHER" id="PTHR21089">
    <property type="entry name" value="SHIKIMATE DEHYDROGENASE"/>
    <property type="match status" value="1"/>
</dbReference>
<evidence type="ECO:0000313" key="6">
    <source>
        <dbReference type="Proteomes" id="UP000184488"/>
    </source>
</evidence>
<evidence type="ECO:0000256" key="3">
    <source>
        <dbReference type="ARBA" id="ARBA00023141"/>
    </source>
</evidence>
<dbReference type="CDD" id="cd01065">
    <property type="entry name" value="NAD_bind_Shikimate_DH"/>
    <property type="match status" value="1"/>
</dbReference>
<reference evidence="6" key="1">
    <citation type="submission" date="2016-11" db="EMBL/GenBank/DDBJ databases">
        <authorList>
            <person name="Varghese N."/>
            <person name="Submissions S."/>
        </authorList>
    </citation>
    <scope>NUCLEOTIDE SEQUENCE [LARGE SCALE GENOMIC DNA]</scope>
    <source>
        <strain evidence="6">DSM 18829</strain>
    </source>
</reference>